<gene>
    <name evidence="10" type="ORF">EDB81DRAFT_907308</name>
</gene>
<feature type="transmembrane region" description="Helical" evidence="8">
    <location>
        <begin position="91"/>
        <end position="116"/>
    </location>
</feature>
<feature type="domain" description="Sugar phosphate transporter" evidence="9">
    <location>
        <begin position="22"/>
        <end position="312"/>
    </location>
</feature>
<comment type="caution">
    <text evidence="10">The sequence shown here is derived from an EMBL/GenBank/DDBJ whole genome shotgun (WGS) entry which is preliminary data.</text>
</comment>
<feature type="transmembrane region" description="Helical" evidence="8">
    <location>
        <begin position="207"/>
        <end position="228"/>
    </location>
</feature>
<dbReference type="OrthoDB" id="6418713at2759"/>
<feature type="transmembrane region" description="Helical" evidence="8">
    <location>
        <begin position="20"/>
        <end position="38"/>
    </location>
</feature>
<protein>
    <submittedName>
        <fullName evidence="10">DUF250 domain membrane protein</fullName>
    </submittedName>
</protein>
<feature type="transmembrane region" description="Helical" evidence="8">
    <location>
        <begin position="50"/>
        <end position="71"/>
    </location>
</feature>
<evidence type="ECO:0000256" key="8">
    <source>
        <dbReference type="SAM" id="Phobius"/>
    </source>
</evidence>
<organism evidence="10 11">
    <name type="scientific">Dactylonectria macrodidyma</name>
    <dbReference type="NCBI Taxonomy" id="307937"/>
    <lineage>
        <taxon>Eukaryota</taxon>
        <taxon>Fungi</taxon>
        <taxon>Dikarya</taxon>
        <taxon>Ascomycota</taxon>
        <taxon>Pezizomycotina</taxon>
        <taxon>Sordariomycetes</taxon>
        <taxon>Hypocreomycetidae</taxon>
        <taxon>Hypocreales</taxon>
        <taxon>Nectriaceae</taxon>
        <taxon>Dactylonectria</taxon>
    </lineage>
</organism>
<evidence type="ECO:0000259" key="9">
    <source>
        <dbReference type="Pfam" id="PF03151"/>
    </source>
</evidence>
<evidence type="ECO:0000256" key="1">
    <source>
        <dbReference type="ARBA" id="ARBA00003420"/>
    </source>
</evidence>
<comment type="subunit">
    <text evidence="4">Homooligomer.</text>
</comment>
<sequence length="382" mass="42051">MAPSTLPTSKSQMTTPKASPFQTGISLIAWIISSNFTILCNKWLIDTAGFGYPILLTCWHLVFASVVTQVLSRTTSLLDGRRQLPVNGRFFIRTILPIGLVSSASLVCTNFVYFYLSVAFLQMVKASTPMVVLIVSWIFGVANPSWGQIANVLIIVAGVTMASVGEIQFSWVGFIFQMIGIVFEAVRVVLLQVLVSDEGLNMDPLVGLYYYAPVCAGLNFVVAFVLEVPNFSFERMTQSVWLMLFASSGVALLLNLTLMSLIKQTSAVVMSLAAILKNILLVICSVVIWQTTISMIQLVGYSISLTALAYYSLGYRGLKEGCCSTTSWVFSLFKFSSEEKRRMSSGVKTGFFVALVCLMIVGTFVRCKEDFGELGFSWFWSA</sequence>
<dbReference type="Pfam" id="PF03151">
    <property type="entry name" value="TPT"/>
    <property type="match status" value="1"/>
</dbReference>
<dbReference type="AlphaFoldDB" id="A0A9P9E1X6"/>
<keyword evidence="5 8" id="KW-0812">Transmembrane</keyword>
<dbReference type="GO" id="GO:0005789">
    <property type="term" value="C:endoplasmic reticulum membrane"/>
    <property type="evidence" value="ECO:0007669"/>
    <property type="project" value="UniProtKB-SubCell"/>
</dbReference>
<feature type="transmembrane region" description="Helical" evidence="8">
    <location>
        <begin position="240"/>
        <end position="262"/>
    </location>
</feature>
<keyword evidence="11" id="KW-1185">Reference proteome</keyword>
<dbReference type="PANTHER" id="PTHR11132">
    <property type="entry name" value="SOLUTE CARRIER FAMILY 35"/>
    <property type="match status" value="1"/>
</dbReference>
<dbReference type="InterPro" id="IPR004853">
    <property type="entry name" value="Sugar_P_trans_dom"/>
</dbReference>
<feature type="transmembrane region" description="Helical" evidence="8">
    <location>
        <begin position="268"/>
        <end position="289"/>
    </location>
</feature>
<dbReference type="Proteomes" id="UP000738349">
    <property type="component" value="Unassembled WGS sequence"/>
</dbReference>
<evidence type="ECO:0000313" key="10">
    <source>
        <dbReference type="EMBL" id="KAH7129246.1"/>
    </source>
</evidence>
<evidence type="ECO:0000256" key="7">
    <source>
        <dbReference type="ARBA" id="ARBA00023136"/>
    </source>
</evidence>
<reference evidence="10" key="1">
    <citation type="journal article" date="2021" name="Nat. Commun.">
        <title>Genetic determinants of endophytism in the Arabidopsis root mycobiome.</title>
        <authorList>
            <person name="Mesny F."/>
            <person name="Miyauchi S."/>
            <person name="Thiergart T."/>
            <person name="Pickel B."/>
            <person name="Atanasova L."/>
            <person name="Karlsson M."/>
            <person name="Huettel B."/>
            <person name="Barry K.W."/>
            <person name="Haridas S."/>
            <person name="Chen C."/>
            <person name="Bauer D."/>
            <person name="Andreopoulos W."/>
            <person name="Pangilinan J."/>
            <person name="LaButti K."/>
            <person name="Riley R."/>
            <person name="Lipzen A."/>
            <person name="Clum A."/>
            <person name="Drula E."/>
            <person name="Henrissat B."/>
            <person name="Kohler A."/>
            <person name="Grigoriev I.V."/>
            <person name="Martin F.M."/>
            <person name="Hacquard S."/>
        </authorList>
    </citation>
    <scope>NUCLEOTIDE SEQUENCE</scope>
    <source>
        <strain evidence="10">MPI-CAGE-AT-0147</strain>
    </source>
</reference>
<name>A0A9P9E1X6_9HYPO</name>
<evidence type="ECO:0000256" key="3">
    <source>
        <dbReference type="ARBA" id="ARBA00010425"/>
    </source>
</evidence>
<keyword evidence="7 8" id="KW-0472">Membrane</keyword>
<evidence type="ECO:0000256" key="6">
    <source>
        <dbReference type="ARBA" id="ARBA00022989"/>
    </source>
</evidence>
<evidence type="ECO:0000256" key="5">
    <source>
        <dbReference type="ARBA" id="ARBA00022692"/>
    </source>
</evidence>
<evidence type="ECO:0000256" key="4">
    <source>
        <dbReference type="ARBA" id="ARBA00011182"/>
    </source>
</evidence>
<dbReference type="EMBL" id="JAGMUV010000018">
    <property type="protein sequence ID" value="KAH7129246.1"/>
    <property type="molecule type" value="Genomic_DNA"/>
</dbReference>
<proteinExistence type="inferred from homology"/>
<accession>A0A9P9E1X6</accession>
<evidence type="ECO:0000313" key="11">
    <source>
        <dbReference type="Proteomes" id="UP000738349"/>
    </source>
</evidence>
<comment type="similarity">
    <text evidence="3">Belongs to the TPT transporter family. SLC35D subfamily.</text>
</comment>
<feature type="transmembrane region" description="Helical" evidence="8">
    <location>
        <begin position="346"/>
        <end position="365"/>
    </location>
</feature>
<comment type="function">
    <text evidence="1">Involved in the import of GDP-mannose from the cytoplasm into the Golgi lumen.</text>
</comment>
<comment type="subcellular location">
    <subcellularLocation>
        <location evidence="2">Endoplasmic reticulum membrane</location>
        <topology evidence="2">Multi-pass membrane protein</topology>
    </subcellularLocation>
</comment>
<feature type="transmembrane region" description="Helical" evidence="8">
    <location>
        <begin position="171"/>
        <end position="195"/>
    </location>
</feature>
<keyword evidence="6 8" id="KW-1133">Transmembrane helix</keyword>
<evidence type="ECO:0000256" key="2">
    <source>
        <dbReference type="ARBA" id="ARBA00004477"/>
    </source>
</evidence>
<dbReference type="InterPro" id="IPR050186">
    <property type="entry name" value="TPT_transporter"/>
</dbReference>